<keyword evidence="7" id="KW-0032">Aminotransferase</keyword>
<dbReference type="Proteomes" id="UP000319142">
    <property type="component" value="Unassembled WGS sequence"/>
</dbReference>
<protein>
    <recommendedName>
        <fullName evidence="2">cysteine-S-conjugate beta-lyase</fullName>
        <ecNumber evidence="2">4.4.1.13</ecNumber>
    </recommendedName>
</protein>
<evidence type="ECO:0000256" key="5">
    <source>
        <dbReference type="ARBA" id="ARBA00037974"/>
    </source>
</evidence>
<dbReference type="PANTHER" id="PTHR43525:SF1">
    <property type="entry name" value="PROTEIN MALY"/>
    <property type="match status" value="1"/>
</dbReference>
<comment type="cofactor">
    <cofactor evidence="1">
        <name>pyridoxal 5'-phosphate</name>
        <dbReference type="ChEBI" id="CHEBI:597326"/>
    </cofactor>
</comment>
<evidence type="ECO:0000256" key="2">
    <source>
        <dbReference type="ARBA" id="ARBA00012224"/>
    </source>
</evidence>
<evidence type="ECO:0000256" key="3">
    <source>
        <dbReference type="ARBA" id="ARBA00022898"/>
    </source>
</evidence>
<dbReference type="GO" id="GO:0047804">
    <property type="term" value="F:cysteine-S-conjugate beta-lyase activity"/>
    <property type="evidence" value="ECO:0007669"/>
    <property type="project" value="UniProtKB-EC"/>
</dbReference>
<keyword evidence="3" id="KW-0663">Pyridoxal phosphate</keyword>
<dbReference type="NCBIfam" id="TIGR04350">
    <property type="entry name" value="C_S_lyase_PatB"/>
    <property type="match status" value="1"/>
</dbReference>
<dbReference type="InterPro" id="IPR027619">
    <property type="entry name" value="C-S_lyase_PatB-like"/>
</dbReference>
<evidence type="ECO:0000256" key="1">
    <source>
        <dbReference type="ARBA" id="ARBA00001933"/>
    </source>
</evidence>
<accession>A0A558B786</accession>
<dbReference type="PANTHER" id="PTHR43525">
    <property type="entry name" value="PROTEIN MALY"/>
    <property type="match status" value="1"/>
</dbReference>
<evidence type="ECO:0000256" key="4">
    <source>
        <dbReference type="ARBA" id="ARBA00023239"/>
    </source>
</evidence>
<gene>
    <name evidence="7" type="ORF">FHK81_11765</name>
</gene>
<dbReference type="EMBL" id="VMRX01000032">
    <property type="protein sequence ID" value="TVT32368.1"/>
    <property type="molecule type" value="Genomic_DNA"/>
</dbReference>
<name>A0A558B786_9GAMM</name>
<organism evidence="7 8">
    <name type="scientific">Marinobacter vinifirmus</name>
    <dbReference type="NCBI Taxonomy" id="355591"/>
    <lineage>
        <taxon>Bacteria</taxon>
        <taxon>Pseudomonadati</taxon>
        <taxon>Pseudomonadota</taxon>
        <taxon>Gammaproteobacteria</taxon>
        <taxon>Pseudomonadales</taxon>
        <taxon>Marinobacteraceae</taxon>
        <taxon>Marinobacter</taxon>
    </lineage>
</organism>
<dbReference type="Pfam" id="PF00155">
    <property type="entry name" value="Aminotran_1_2"/>
    <property type="match status" value="1"/>
</dbReference>
<feature type="domain" description="Aminotransferase class I/classII large" evidence="6">
    <location>
        <begin position="87"/>
        <end position="436"/>
    </location>
</feature>
<evidence type="ECO:0000313" key="8">
    <source>
        <dbReference type="Proteomes" id="UP000319142"/>
    </source>
</evidence>
<dbReference type="SUPFAM" id="SSF53383">
    <property type="entry name" value="PLP-dependent transferases"/>
    <property type="match status" value="1"/>
</dbReference>
<comment type="similarity">
    <text evidence="5">Belongs to the class-II pyridoxal-phosphate-dependent aminotransferase family. MalY/PatB cystathionine beta-lyase subfamily.</text>
</comment>
<evidence type="ECO:0000313" key="7">
    <source>
        <dbReference type="EMBL" id="TVT32368.1"/>
    </source>
</evidence>
<dbReference type="Gene3D" id="3.90.1150.10">
    <property type="entry name" value="Aspartate Aminotransferase, domain 1"/>
    <property type="match status" value="1"/>
</dbReference>
<dbReference type="InterPro" id="IPR015424">
    <property type="entry name" value="PyrdxlP-dep_Trfase"/>
</dbReference>
<dbReference type="InterPro" id="IPR004839">
    <property type="entry name" value="Aminotransferase_I/II_large"/>
</dbReference>
<dbReference type="InterPro" id="IPR051798">
    <property type="entry name" value="Class-II_PLP-Dep_Aminotrans"/>
</dbReference>
<proteinExistence type="inferred from homology"/>
<keyword evidence="7" id="KW-0808">Transferase</keyword>
<dbReference type="AlphaFoldDB" id="A0A558B786"/>
<reference evidence="7 8" key="1">
    <citation type="submission" date="2019-07" db="EMBL/GenBank/DDBJ databases">
        <title>The pathways for chlorine oxyanion respiration interact through the shared metabolite chlorate.</title>
        <authorList>
            <person name="Barnum T.P."/>
            <person name="Cheng Y."/>
            <person name="Hill K.A."/>
            <person name="Lucas L.N."/>
            <person name="Carlson H.K."/>
            <person name="Coates J.D."/>
        </authorList>
    </citation>
    <scope>NUCLEOTIDE SEQUENCE [LARGE SCALE GENOMIC DNA]</scope>
    <source>
        <strain evidence="7">UCB</strain>
    </source>
</reference>
<evidence type="ECO:0000259" key="6">
    <source>
        <dbReference type="Pfam" id="PF00155"/>
    </source>
</evidence>
<keyword evidence="4" id="KW-0456">Lyase</keyword>
<comment type="caution">
    <text evidence="7">The sequence shown here is derived from an EMBL/GenBank/DDBJ whole genome shotgun (WGS) entry which is preliminary data.</text>
</comment>
<dbReference type="GO" id="GO:0008483">
    <property type="term" value="F:transaminase activity"/>
    <property type="evidence" value="ECO:0007669"/>
    <property type="project" value="UniProtKB-KW"/>
</dbReference>
<dbReference type="GO" id="GO:0030170">
    <property type="term" value="F:pyridoxal phosphate binding"/>
    <property type="evidence" value="ECO:0007669"/>
    <property type="project" value="InterPro"/>
</dbReference>
<dbReference type="EC" id="4.4.1.13" evidence="2"/>
<dbReference type="Gene3D" id="3.40.640.10">
    <property type="entry name" value="Type I PLP-dependent aspartate aminotransferase-like (Major domain)"/>
    <property type="match status" value="1"/>
</dbReference>
<dbReference type="InterPro" id="IPR015421">
    <property type="entry name" value="PyrdxlP-dep_Trfase_major"/>
</dbReference>
<sequence>MVDRICAIIAGSDSECRSGLLAKPTGSQVPGHWASGRWYRAAKNHQWRTPVTADFDQPIPRENTHSVKFDVRRAVFGREDVIPVWVADMDFAAPEAVTQALKARAEHPVYGYTLFPDSLYQAMIDWFANRHGWHIERDWILMAPGVVPSLHAACMAYAGPGEGVIIQPPVYPPFFSSVRDSGREVIENPLWLDESSGQYRMDLEHLEQCAARADARVLMLCSPHNPVGRVWSEEELEAVLDIARRHQLVILSDEIHCDLTFPDKPAHTVLAKLARPEDAVITAVAPSKTFNMPGLGLSALVISDPGQCQAMKAVFDSMHLPQCNPFSVTGFEAGYRHGAQWLDQLMAYLQANRDYVCGQVAERLPGIKVSRPEGTYLMWLDCRELGLDDAGLKRFFVQQAGVGMNPGISFGEPGSGFMRLNIGCPRAVLAQVLERIETALNQR</sequence>
<dbReference type="CDD" id="cd00609">
    <property type="entry name" value="AAT_like"/>
    <property type="match status" value="1"/>
</dbReference>
<dbReference type="InterPro" id="IPR015422">
    <property type="entry name" value="PyrdxlP-dep_Trfase_small"/>
</dbReference>